<dbReference type="AlphaFoldDB" id="H6SR14"/>
<dbReference type="EMBL" id="HE663493">
    <property type="protein sequence ID" value="CCG09736.1"/>
    <property type="molecule type" value="Genomic_DNA"/>
</dbReference>
<dbReference type="HOGENOM" id="CLU_3047470_0_0_5"/>
<dbReference type="Proteomes" id="UP000033220">
    <property type="component" value="Chromosome DSM 122"/>
</dbReference>
<accession>H6SR14</accession>
<proteinExistence type="predicted"/>
<sequence>MSSSKKALDSGTPGSPASLTAQRPGHRQGLRRFRYVMHTHKMGPLGLSGQGNGQ</sequence>
<feature type="compositionally biased region" description="Basic residues" evidence="1">
    <location>
        <begin position="24"/>
        <end position="41"/>
    </location>
</feature>
<evidence type="ECO:0000313" key="3">
    <source>
        <dbReference type="Proteomes" id="UP000033220"/>
    </source>
</evidence>
<gene>
    <name evidence="2" type="ORF">RSPPHO_03110</name>
</gene>
<keyword evidence="3" id="KW-1185">Reference proteome</keyword>
<dbReference type="KEGG" id="rpm:RSPPHO_03110"/>
<organism evidence="2 3">
    <name type="scientific">Pararhodospirillum photometricum DSM 122</name>
    <dbReference type="NCBI Taxonomy" id="1150469"/>
    <lineage>
        <taxon>Bacteria</taxon>
        <taxon>Pseudomonadati</taxon>
        <taxon>Pseudomonadota</taxon>
        <taxon>Alphaproteobacteria</taxon>
        <taxon>Rhodospirillales</taxon>
        <taxon>Rhodospirillaceae</taxon>
        <taxon>Pararhodospirillum</taxon>
    </lineage>
</organism>
<protein>
    <submittedName>
        <fullName evidence="2">Uncharacterized protein</fullName>
    </submittedName>
</protein>
<reference evidence="2 3" key="1">
    <citation type="submission" date="2012-02" db="EMBL/GenBank/DDBJ databases">
        <title>Shotgun genome sequence of Phaeospirillum photometricum DSM 122.</title>
        <authorList>
            <person name="Duquesne K."/>
            <person name="Sturgis J."/>
        </authorList>
    </citation>
    <scope>NUCLEOTIDE SEQUENCE [LARGE SCALE GENOMIC DNA]</scope>
    <source>
        <strain evidence="3">DSM122</strain>
    </source>
</reference>
<evidence type="ECO:0000256" key="1">
    <source>
        <dbReference type="SAM" id="MobiDB-lite"/>
    </source>
</evidence>
<feature type="compositionally biased region" description="Polar residues" evidence="1">
    <location>
        <begin position="12"/>
        <end position="21"/>
    </location>
</feature>
<name>H6SR14_PARPM</name>
<evidence type="ECO:0000313" key="2">
    <source>
        <dbReference type="EMBL" id="CCG09736.1"/>
    </source>
</evidence>
<feature type="region of interest" description="Disordered" evidence="1">
    <location>
        <begin position="1"/>
        <end position="54"/>
    </location>
</feature>